<evidence type="ECO:0008006" key="4">
    <source>
        <dbReference type="Google" id="ProtNLM"/>
    </source>
</evidence>
<accession>A0A7G9SQN2</accession>
<evidence type="ECO:0000313" key="2">
    <source>
        <dbReference type="EMBL" id="QNN70157.1"/>
    </source>
</evidence>
<dbReference type="Proteomes" id="UP000515804">
    <property type="component" value="Chromosome"/>
</dbReference>
<name>A0A7G9SQN2_9GAMM</name>
<sequence length="197" mass="21438">MRIWKCLAVVMLSTLCALAFAKDKDEIRPAGKTNPAPAELLSGFDRYEVKPAVLTGVYAGQEINETALASFQRNFDERVGAWVAEQNAKPARHDPLRTLVIEPRIDKIRFISGGARVWAGAFAGSSRVLVKLRLVDQATGAVIAEPEFYQHAKAMAGAWTFGVADNNMLIRTASMSLDYLKANQSEAVGGPTGWEGK</sequence>
<gene>
    <name evidence="2" type="ORF">H9L16_00415</name>
</gene>
<evidence type="ECO:0000313" key="3">
    <source>
        <dbReference type="Proteomes" id="UP000515804"/>
    </source>
</evidence>
<dbReference type="RefSeq" id="WP_187552674.1">
    <property type="nucleotide sequence ID" value="NZ_BMZL01000001.1"/>
</dbReference>
<proteinExistence type="predicted"/>
<feature type="signal peptide" evidence="1">
    <location>
        <begin position="1"/>
        <end position="21"/>
    </location>
</feature>
<organism evidence="2 3">
    <name type="scientific">Thermomonas carbonis</name>
    <dbReference type="NCBI Taxonomy" id="1463158"/>
    <lineage>
        <taxon>Bacteria</taxon>
        <taxon>Pseudomonadati</taxon>
        <taxon>Pseudomonadota</taxon>
        <taxon>Gammaproteobacteria</taxon>
        <taxon>Lysobacterales</taxon>
        <taxon>Lysobacteraceae</taxon>
        <taxon>Thermomonas</taxon>
    </lineage>
</organism>
<keyword evidence="1" id="KW-0732">Signal</keyword>
<evidence type="ECO:0000256" key="1">
    <source>
        <dbReference type="SAM" id="SignalP"/>
    </source>
</evidence>
<keyword evidence="3" id="KW-1185">Reference proteome</keyword>
<dbReference type="AlphaFoldDB" id="A0A7G9SQN2"/>
<protein>
    <recommendedName>
        <fullName evidence="4">DUF4410 domain-containing protein</fullName>
    </recommendedName>
</protein>
<feature type="chain" id="PRO_5028896535" description="DUF4410 domain-containing protein" evidence="1">
    <location>
        <begin position="22"/>
        <end position="197"/>
    </location>
</feature>
<dbReference type="KEGG" id="tcn:H9L16_00415"/>
<dbReference type="EMBL" id="CP060719">
    <property type="protein sequence ID" value="QNN70157.1"/>
    <property type="molecule type" value="Genomic_DNA"/>
</dbReference>
<reference evidence="2 3" key="1">
    <citation type="submission" date="2020-08" db="EMBL/GenBank/DDBJ databases">
        <title>Genome sequence of Thermomonas carbonis KCTC 42013T.</title>
        <authorList>
            <person name="Hyun D.-W."/>
            <person name="Bae J.-W."/>
        </authorList>
    </citation>
    <scope>NUCLEOTIDE SEQUENCE [LARGE SCALE GENOMIC DNA]</scope>
    <source>
        <strain evidence="2 3">KCTC 42013</strain>
    </source>
</reference>